<dbReference type="GO" id="GO:0006281">
    <property type="term" value="P:DNA repair"/>
    <property type="evidence" value="ECO:0007669"/>
    <property type="project" value="InterPro"/>
</dbReference>
<dbReference type="GO" id="GO:0016829">
    <property type="term" value="F:lyase activity"/>
    <property type="evidence" value="ECO:0007669"/>
    <property type="project" value="UniProtKB-KW"/>
</dbReference>
<dbReference type="InterPro" id="IPR011257">
    <property type="entry name" value="DNA_glycosylase"/>
</dbReference>
<dbReference type="AlphaFoldDB" id="F0QV57"/>
<dbReference type="HOGENOM" id="CLU_085935_0_0_2"/>
<keyword evidence="1" id="KW-0456">Lyase</keyword>
<gene>
    <name evidence="1" type="ordered locus">VMUT_0578</name>
</gene>
<reference evidence="1 2" key="1">
    <citation type="journal article" date="2011" name="J. Bacteriol.">
        <title>Complete genome sequence of 'Vulcanisaeta moutnovskia' strain 768-28, a novel member of the hyperthermophilic crenarchaeal genus vulcanisaeta.</title>
        <authorList>
            <person name="Gumerov V.M."/>
            <person name="Mardanov A.V."/>
            <person name="Beletsky A.V."/>
            <person name="Prokofeva M.I."/>
            <person name="Bonch-Osmolovskaya E.A."/>
            <person name="Ravin N.V."/>
            <person name="Skryabin K.G."/>
        </authorList>
    </citation>
    <scope>NUCLEOTIDE SEQUENCE [LARGE SCALE GENOMIC DNA]</scope>
    <source>
        <strain evidence="1 2">768-28</strain>
    </source>
</reference>
<evidence type="ECO:0000313" key="1">
    <source>
        <dbReference type="EMBL" id="ADY00789.1"/>
    </source>
</evidence>
<dbReference type="EMBL" id="CP002529">
    <property type="protein sequence ID" value="ADY00789.1"/>
    <property type="molecule type" value="Genomic_DNA"/>
</dbReference>
<dbReference type="Gene3D" id="1.10.340.30">
    <property type="entry name" value="Hypothetical protein, domain 2"/>
    <property type="match status" value="1"/>
</dbReference>
<proteinExistence type="predicted"/>
<dbReference type="Proteomes" id="UP000007485">
    <property type="component" value="Chromosome"/>
</dbReference>
<dbReference type="STRING" id="985053.VMUT_0578"/>
<protein>
    <submittedName>
        <fullName evidence="1">DNA-(Apurinic or apyrimidinic site) lyase</fullName>
    </submittedName>
</protein>
<dbReference type="GeneID" id="10288230"/>
<dbReference type="KEGG" id="vmo:VMUT_0578"/>
<dbReference type="SUPFAM" id="SSF48150">
    <property type="entry name" value="DNA-glycosylase"/>
    <property type="match status" value="1"/>
</dbReference>
<dbReference type="InterPro" id="IPR023170">
    <property type="entry name" value="HhH_base_excis_C"/>
</dbReference>
<name>F0QV57_VULM7</name>
<dbReference type="RefSeq" id="WP_013603952.1">
    <property type="nucleotide sequence ID" value="NC_015151.1"/>
</dbReference>
<dbReference type="GO" id="GO:0003906">
    <property type="term" value="F:DNA-(apurinic or apyrimidinic site) endonuclease activity"/>
    <property type="evidence" value="ECO:0007669"/>
    <property type="project" value="InterPro"/>
</dbReference>
<sequence length="281" mass="32215">MSGIKERIAGILRELGIVWVRGFEERDPQYAAVTRLCRELEHDVDKILKLTILNALVSYQLTGKGEDHWNYFANYFIGNKPVDLCRDFINYVMNSRYLARYRDSKVKRIRSTCPQIARLSLSNYLNDLASLWRLLSRITNTHGDEKTIVFAVKMAYYVGRACGLDLSVPMDIPIPVDYRVTVMTICSGLMPIIGNSNKVTDLARELMTRHRREIQGVWSEIGRLSGIPPLNLDSVIWVLGGLLINSSFNVDRAINELRILNAYNEKVLELLYLLSERCINK</sequence>
<dbReference type="GO" id="GO:0016799">
    <property type="term" value="F:hydrolase activity, hydrolyzing N-glycosyl compounds"/>
    <property type="evidence" value="ECO:0007669"/>
    <property type="project" value="InterPro"/>
</dbReference>
<evidence type="ECO:0000313" key="2">
    <source>
        <dbReference type="Proteomes" id="UP000007485"/>
    </source>
</evidence>
<organism evidence="1 2">
    <name type="scientific">Vulcanisaeta moutnovskia (strain 768-28)</name>
    <dbReference type="NCBI Taxonomy" id="985053"/>
    <lineage>
        <taxon>Archaea</taxon>
        <taxon>Thermoproteota</taxon>
        <taxon>Thermoprotei</taxon>
        <taxon>Thermoproteales</taxon>
        <taxon>Thermoproteaceae</taxon>
        <taxon>Vulcanisaeta</taxon>
    </lineage>
</organism>
<dbReference type="OrthoDB" id="15106at2157"/>
<dbReference type="Gene3D" id="1.10.1670.10">
    <property type="entry name" value="Helix-hairpin-Helix base-excision DNA repair enzymes (C-terminal)"/>
    <property type="match status" value="1"/>
</dbReference>
<dbReference type="InterPro" id="IPR015254">
    <property type="entry name" value="AGOG-like"/>
</dbReference>
<dbReference type="Pfam" id="PF09171">
    <property type="entry name" value="AGOG"/>
    <property type="match status" value="1"/>
</dbReference>
<accession>F0QV57</accession>
<keyword evidence="2" id="KW-1185">Reference proteome</keyword>
<dbReference type="eggNOG" id="arCOG04144">
    <property type="taxonomic scope" value="Archaea"/>
</dbReference>